<dbReference type="RefSeq" id="WP_151667674.1">
    <property type="nucleotide sequence ID" value="NZ_WBVO01000007.1"/>
</dbReference>
<dbReference type="SUPFAM" id="SSF53850">
    <property type="entry name" value="Periplasmic binding protein-like II"/>
    <property type="match status" value="1"/>
</dbReference>
<protein>
    <submittedName>
        <fullName evidence="8">ABC transporter permease</fullName>
    </submittedName>
</protein>
<dbReference type="PANTHER" id="PTHR30294:SF29">
    <property type="entry name" value="MULTIDRUG ABC TRANSPORTER PERMEASE YBHS-RELATED"/>
    <property type="match status" value="1"/>
</dbReference>
<evidence type="ECO:0000259" key="7">
    <source>
        <dbReference type="Pfam" id="PF12698"/>
    </source>
</evidence>
<evidence type="ECO:0000313" key="8">
    <source>
        <dbReference type="EMBL" id="KAB2809851.1"/>
    </source>
</evidence>
<keyword evidence="4 6" id="KW-1133">Transmembrane helix</keyword>
<feature type="transmembrane region" description="Helical" evidence="6">
    <location>
        <begin position="389"/>
        <end position="408"/>
    </location>
</feature>
<dbReference type="Gene3D" id="3.40.190.10">
    <property type="entry name" value="Periplasmic binding protein-like II"/>
    <property type="match status" value="1"/>
</dbReference>
<feature type="transmembrane region" description="Helical" evidence="6">
    <location>
        <begin position="186"/>
        <end position="204"/>
    </location>
</feature>
<keyword evidence="2" id="KW-1003">Cell membrane</keyword>
<keyword evidence="3 6" id="KW-0812">Transmembrane</keyword>
<organism evidence="8 9">
    <name type="scientific">Phaeocystidibacter luteus</name>
    <dbReference type="NCBI Taxonomy" id="911197"/>
    <lineage>
        <taxon>Bacteria</taxon>
        <taxon>Pseudomonadati</taxon>
        <taxon>Bacteroidota</taxon>
        <taxon>Flavobacteriia</taxon>
        <taxon>Flavobacteriales</taxon>
        <taxon>Phaeocystidibacteraceae</taxon>
        <taxon>Phaeocystidibacter</taxon>
    </lineage>
</organism>
<dbReference type="AlphaFoldDB" id="A0A6N6RKB7"/>
<evidence type="ECO:0000256" key="3">
    <source>
        <dbReference type="ARBA" id="ARBA00022692"/>
    </source>
</evidence>
<evidence type="ECO:0000256" key="4">
    <source>
        <dbReference type="ARBA" id="ARBA00022989"/>
    </source>
</evidence>
<comment type="subcellular location">
    <subcellularLocation>
        <location evidence="1">Cell membrane</location>
        <topology evidence="1">Multi-pass membrane protein</topology>
    </subcellularLocation>
</comment>
<evidence type="ECO:0000256" key="1">
    <source>
        <dbReference type="ARBA" id="ARBA00004651"/>
    </source>
</evidence>
<dbReference type="PANTHER" id="PTHR30294">
    <property type="entry name" value="MEMBRANE COMPONENT OF ABC TRANSPORTER YHHJ-RELATED"/>
    <property type="match status" value="1"/>
</dbReference>
<evidence type="ECO:0000256" key="2">
    <source>
        <dbReference type="ARBA" id="ARBA00022475"/>
    </source>
</evidence>
<feature type="transmembrane region" description="Helical" evidence="6">
    <location>
        <begin position="21"/>
        <end position="42"/>
    </location>
</feature>
<keyword evidence="9" id="KW-1185">Reference proteome</keyword>
<dbReference type="Pfam" id="PF12698">
    <property type="entry name" value="ABC2_membrane_3"/>
    <property type="match status" value="1"/>
</dbReference>
<evidence type="ECO:0000256" key="5">
    <source>
        <dbReference type="ARBA" id="ARBA00023136"/>
    </source>
</evidence>
<proteinExistence type="predicted"/>
<dbReference type="InterPro" id="IPR013525">
    <property type="entry name" value="ABC2_TM"/>
</dbReference>
<dbReference type="Proteomes" id="UP000468650">
    <property type="component" value="Unassembled WGS sequence"/>
</dbReference>
<comment type="caution">
    <text evidence="8">The sequence shown here is derived from an EMBL/GenBank/DDBJ whole genome shotgun (WGS) entry which is preliminary data.</text>
</comment>
<reference evidence="8 9" key="1">
    <citation type="submission" date="2019-09" db="EMBL/GenBank/DDBJ databases">
        <title>Genomes of family Cryomorphaceae.</title>
        <authorList>
            <person name="Bowman J.P."/>
        </authorList>
    </citation>
    <scope>NUCLEOTIDE SEQUENCE [LARGE SCALE GENOMIC DNA]</scope>
    <source>
        <strain evidence="8 9">LMG 25704</strain>
    </source>
</reference>
<accession>A0A6N6RKB7</accession>
<gene>
    <name evidence="8" type="ORF">F8C67_09880</name>
</gene>
<dbReference type="OrthoDB" id="9768837at2"/>
<dbReference type="GO" id="GO:0140359">
    <property type="term" value="F:ABC-type transporter activity"/>
    <property type="evidence" value="ECO:0007669"/>
    <property type="project" value="InterPro"/>
</dbReference>
<dbReference type="InterPro" id="IPR051449">
    <property type="entry name" value="ABC-2_transporter_component"/>
</dbReference>
<sequence length="436" mass="48634">MNKTWLIIRREFLSRVRKRSFLVMTLLGPILFGGLMVAPALVASIPDGPKGILILDESGLLSESGIQSDDKHELRYLRPLEYNKESALALLKEKEEYDVLFHVPLSESGDPDFWKRNAALYGKEDVSLGLENYATDVLEKAILEHKLLAENVDPAVVANARTKVDLKTFNLSESAERESATEIKIVVGYAAGFFIYIFIFLYSAQIMRGVIEEKTNRIVEVLISSVRPFQMMIGKIFGIGSVGVLQFAIWVILSIVIFQVASSAFLDTQLDPEQIAAGAEVSTKGFDIIGQIESLPLYTILFGFLFFFVGGYLLYGALFAAVGAAVDSETDTQQFMAPLAIPLVLGLIVSSNVIENPHSDLAFWFSVIPFTSPIVMMVRIPFDVPAWELALSMGMMIIGFLATTWFAGRIYRVGILMYGKKTSYKELWKWIRYNPS</sequence>
<feature type="transmembrane region" description="Helical" evidence="6">
    <location>
        <begin position="236"/>
        <end position="261"/>
    </location>
</feature>
<evidence type="ECO:0000313" key="9">
    <source>
        <dbReference type="Proteomes" id="UP000468650"/>
    </source>
</evidence>
<dbReference type="GO" id="GO:0005886">
    <property type="term" value="C:plasma membrane"/>
    <property type="evidence" value="ECO:0007669"/>
    <property type="project" value="UniProtKB-SubCell"/>
</dbReference>
<feature type="transmembrane region" description="Helical" evidence="6">
    <location>
        <begin position="300"/>
        <end position="323"/>
    </location>
</feature>
<dbReference type="EMBL" id="WBVO01000007">
    <property type="protein sequence ID" value="KAB2809851.1"/>
    <property type="molecule type" value="Genomic_DNA"/>
</dbReference>
<keyword evidence="5 6" id="KW-0472">Membrane</keyword>
<feature type="domain" description="ABC-2 type transporter transmembrane" evidence="7">
    <location>
        <begin position="19"/>
        <end position="407"/>
    </location>
</feature>
<feature type="transmembrane region" description="Helical" evidence="6">
    <location>
        <begin position="335"/>
        <end position="355"/>
    </location>
</feature>
<evidence type="ECO:0000256" key="6">
    <source>
        <dbReference type="SAM" id="Phobius"/>
    </source>
</evidence>
<name>A0A6N6RKB7_9FLAO</name>